<dbReference type="RefSeq" id="WP_131987109.1">
    <property type="nucleotide sequence ID" value="NZ_SMKL01000072.1"/>
</dbReference>
<gene>
    <name evidence="1" type="ORF">E1212_23855</name>
</gene>
<dbReference type="GO" id="GO:0016791">
    <property type="term" value="F:phosphatase activity"/>
    <property type="evidence" value="ECO:0007669"/>
    <property type="project" value="TreeGrafter"/>
</dbReference>
<dbReference type="InterPro" id="IPR013078">
    <property type="entry name" value="His_Pase_superF_clade-1"/>
</dbReference>
<dbReference type="EMBL" id="SMKL01000072">
    <property type="protein sequence ID" value="TDC47544.1"/>
    <property type="molecule type" value="Genomic_DNA"/>
</dbReference>
<name>A0A4R4REC5_9ACTN</name>
<dbReference type="SUPFAM" id="SSF53254">
    <property type="entry name" value="Phosphoglycerate mutase-like"/>
    <property type="match status" value="1"/>
</dbReference>
<dbReference type="Pfam" id="PF00300">
    <property type="entry name" value="His_Phos_1"/>
    <property type="match status" value="1"/>
</dbReference>
<dbReference type="InterPro" id="IPR050275">
    <property type="entry name" value="PGM_Phosphatase"/>
</dbReference>
<dbReference type="GO" id="GO:0005737">
    <property type="term" value="C:cytoplasm"/>
    <property type="evidence" value="ECO:0007669"/>
    <property type="project" value="TreeGrafter"/>
</dbReference>
<dbReference type="PANTHER" id="PTHR48100">
    <property type="entry name" value="BROAD-SPECIFICITY PHOSPHATASE YOR283W-RELATED"/>
    <property type="match status" value="1"/>
</dbReference>
<evidence type="ECO:0000313" key="2">
    <source>
        <dbReference type="Proteomes" id="UP000295621"/>
    </source>
</evidence>
<dbReference type="Gene3D" id="3.40.50.1240">
    <property type="entry name" value="Phosphoglycerate mutase-like"/>
    <property type="match status" value="1"/>
</dbReference>
<keyword evidence="2" id="KW-1185">Reference proteome</keyword>
<dbReference type="PANTHER" id="PTHR48100:SF51">
    <property type="entry name" value="PHOSPHOGLYCERATE MUTASE"/>
    <property type="match status" value="1"/>
</dbReference>
<sequence length="215" mass="23761">MSELTRVHLLRHGEVHNPTKVLYGRLAGYHLSDLGQAMAERVAGSVADRDITLLVSSPLERARETAAPIAEALKLEVGIDDRLLEALNVFEGLTFGVGDGSIRHPKHWRNLRNPFKPSWGEPYRDIAARMLAAMDDARRDAAGHEAVLVSHQLPIWTVRSFIEGRRLWHDPRRRECALASLTTVTYDGETIVSVAYSEPAGDLLPQIGKPFSAGA</sequence>
<organism evidence="1 2">
    <name type="scientific">Jiangella ureilytica</name>
    <dbReference type="NCBI Taxonomy" id="2530374"/>
    <lineage>
        <taxon>Bacteria</taxon>
        <taxon>Bacillati</taxon>
        <taxon>Actinomycetota</taxon>
        <taxon>Actinomycetes</taxon>
        <taxon>Jiangellales</taxon>
        <taxon>Jiangellaceae</taxon>
        <taxon>Jiangella</taxon>
    </lineage>
</organism>
<dbReference type="CDD" id="cd07067">
    <property type="entry name" value="HP_PGM_like"/>
    <property type="match status" value="1"/>
</dbReference>
<dbReference type="SMART" id="SM00855">
    <property type="entry name" value="PGAM"/>
    <property type="match status" value="1"/>
</dbReference>
<protein>
    <submittedName>
        <fullName evidence="1">Histidine phosphatase family protein</fullName>
    </submittedName>
</protein>
<proteinExistence type="predicted"/>
<accession>A0A4R4REC5</accession>
<dbReference type="OrthoDB" id="3215466at2"/>
<dbReference type="AlphaFoldDB" id="A0A4R4REC5"/>
<comment type="caution">
    <text evidence="1">The sequence shown here is derived from an EMBL/GenBank/DDBJ whole genome shotgun (WGS) entry which is preliminary data.</text>
</comment>
<dbReference type="Proteomes" id="UP000295621">
    <property type="component" value="Unassembled WGS sequence"/>
</dbReference>
<dbReference type="InterPro" id="IPR029033">
    <property type="entry name" value="His_PPase_superfam"/>
</dbReference>
<reference evidence="1 2" key="1">
    <citation type="submission" date="2019-02" db="EMBL/GenBank/DDBJ databases">
        <title>Draft genome sequences of novel Actinobacteria.</title>
        <authorList>
            <person name="Sahin N."/>
            <person name="Ay H."/>
            <person name="Saygin H."/>
        </authorList>
    </citation>
    <scope>NUCLEOTIDE SEQUENCE [LARGE SCALE GENOMIC DNA]</scope>
    <source>
        <strain evidence="1 2">KC603</strain>
    </source>
</reference>
<evidence type="ECO:0000313" key="1">
    <source>
        <dbReference type="EMBL" id="TDC47544.1"/>
    </source>
</evidence>